<dbReference type="EMBL" id="MU855866">
    <property type="protein sequence ID" value="KAK3898867.1"/>
    <property type="molecule type" value="Genomic_DNA"/>
</dbReference>
<evidence type="ECO:0000259" key="3">
    <source>
        <dbReference type="Pfam" id="PF00561"/>
    </source>
</evidence>
<evidence type="ECO:0000313" key="4">
    <source>
        <dbReference type="EMBL" id="KAK3898867.1"/>
    </source>
</evidence>
<evidence type="ECO:0000256" key="1">
    <source>
        <dbReference type="ARBA" id="ARBA00010088"/>
    </source>
</evidence>
<dbReference type="PRINTS" id="PR00793">
    <property type="entry name" value="PROAMNOPTASE"/>
</dbReference>
<protein>
    <submittedName>
        <fullName evidence="4">Alpha/Beta hydrolase protein</fullName>
    </submittedName>
</protein>
<reference evidence="4" key="1">
    <citation type="journal article" date="2023" name="Mol. Phylogenet. Evol.">
        <title>Genome-scale phylogeny and comparative genomics of the fungal order Sordariales.</title>
        <authorList>
            <person name="Hensen N."/>
            <person name="Bonometti L."/>
            <person name="Westerberg I."/>
            <person name="Brannstrom I.O."/>
            <person name="Guillou S."/>
            <person name="Cros-Aarteil S."/>
            <person name="Calhoun S."/>
            <person name="Haridas S."/>
            <person name="Kuo A."/>
            <person name="Mondo S."/>
            <person name="Pangilinan J."/>
            <person name="Riley R."/>
            <person name="LaButti K."/>
            <person name="Andreopoulos B."/>
            <person name="Lipzen A."/>
            <person name="Chen C."/>
            <person name="Yan M."/>
            <person name="Daum C."/>
            <person name="Ng V."/>
            <person name="Clum A."/>
            <person name="Steindorff A."/>
            <person name="Ohm R.A."/>
            <person name="Martin F."/>
            <person name="Silar P."/>
            <person name="Natvig D.O."/>
            <person name="Lalanne C."/>
            <person name="Gautier V."/>
            <person name="Ament-Velasquez S.L."/>
            <person name="Kruys A."/>
            <person name="Hutchinson M.I."/>
            <person name="Powell A.J."/>
            <person name="Barry K."/>
            <person name="Miller A.N."/>
            <person name="Grigoriev I.V."/>
            <person name="Debuchy R."/>
            <person name="Gladieux P."/>
            <person name="Hiltunen Thoren M."/>
            <person name="Johannesson H."/>
        </authorList>
    </citation>
    <scope>NUCLEOTIDE SEQUENCE</scope>
    <source>
        <strain evidence="4">CBS 103.79</strain>
    </source>
</reference>
<dbReference type="InterPro" id="IPR051601">
    <property type="entry name" value="Serine_prot/Carboxylest_S33"/>
</dbReference>
<dbReference type="InterPro" id="IPR002410">
    <property type="entry name" value="Peptidase_S33"/>
</dbReference>
<evidence type="ECO:0000313" key="5">
    <source>
        <dbReference type="Proteomes" id="UP001303889"/>
    </source>
</evidence>
<evidence type="ECO:0000256" key="2">
    <source>
        <dbReference type="ARBA" id="ARBA00022801"/>
    </source>
</evidence>
<dbReference type="SUPFAM" id="SSF53474">
    <property type="entry name" value="alpha/beta-Hydrolases"/>
    <property type="match status" value="1"/>
</dbReference>
<name>A0AAN6MDB4_9PEZI</name>
<keyword evidence="5" id="KW-1185">Reference proteome</keyword>
<dbReference type="PANTHER" id="PTHR43248">
    <property type="entry name" value="2-SUCCINYL-6-HYDROXY-2,4-CYCLOHEXADIENE-1-CARBOXYLATE SYNTHASE"/>
    <property type="match status" value="1"/>
</dbReference>
<dbReference type="AlphaFoldDB" id="A0AAN6MDB4"/>
<gene>
    <name evidence="4" type="ORF">C8A05DRAFT_18609</name>
</gene>
<reference evidence="4" key="2">
    <citation type="submission" date="2023-05" db="EMBL/GenBank/DDBJ databases">
        <authorList>
            <consortium name="Lawrence Berkeley National Laboratory"/>
            <person name="Steindorff A."/>
            <person name="Hensen N."/>
            <person name="Bonometti L."/>
            <person name="Westerberg I."/>
            <person name="Brannstrom I.O."/>
            <person name="Guillou S."/>
            <person name="Cros-Aarteil S."/>
            <person name="Calhoun S."/>
            <person name="Haridas S."/>
            <person name="Kuo A."/>
            <person name="Mondo S."/>
            <person name="Pangilinan J."/>
            <person name="Riley R."/>
            <person name="Labutti K."/>
            <person name="Andreopoulos B."/>
            <person name="Lipzen A."/>
            <person name="Chen C."/>
            <person name="Yanf M."/>
            <person name="Daum C."/>
            <person name="Ng V."/>
            <person name="Clum A."/>
            <person name="Ohm R."/>
            <person name="Martin F."/>
            <person name="Silar P."/>
            <person name="Natvig D."/>
            <person name="Lalanne C."/>
            <person name="Gautier V."/>
            <person name="Ament-Velasquez S.L."/>
            <person name="Kruys A."/>
            <person name="Hutchinson M.I."/>
            <person name="Powell A.J."/>
            <person name="Barry K."/>
            <person name="Miller A.N."/>
            <person name="Grigoriev I.V."/>
            <person name="Debuchy R."/>
            <person name="Gladieux P."/>
            <person name="Thoren M.H."/>
            <person name="Johannesson H."/>
        </authorList>
    </citation>
    <scope>NUCLEOTIDE SEQUENCE</scope>
    <source>
        <strain evidence="4">CBS 103.79</strain>
    </source>
</reference>
<dbReference type="InterPro" id="IPR029058">
    <property type="entry name" value="AB_hydrolase_fold"/>
</dbReference>
<dbReference type="PANTHER" id="PTHR43248:SF2">
    <property type="entry name" value="PROLYL AMINOPEPTIDASE"/>
    <property type="match status" value="1"/>
</dbReference>
<dbReference type="GO" id="GO:0008233">
    <property type="term" value="F:peptidase activity"/>
    <property type="evidence" value="ECO:0007669"/>
    <property type="project" value="InterPro"/>
</dbReference>
<dbReference type="InterPro" id="IPR000073">
    <property type="entry name" value="AB_hydrolase_1"/>
</dbReference>
<dbReference type="Gene3D" id="3.40.50.1820">
    <property type="entry name" value="alpha/beta hydrolase"/>
    <property type="match status" value="1"/>
</dbReference>
<comment type="caution">
    <text evidence="4">The sequence shown here is derived from an EMBL/GenBank/DDBJ whole genome shotgun (WGS) entry which is preliminary data.</text>
</comment>
<organism evidence="4 5">
    <name type="scientific">Staphylotrichum tortipilum</name>
    <dbReference type="NCBI Taxonomy" id="2831512"/>
    <lineage>
        <taxon>Eukaryota</taxon>
        <taxon>Fungi</taxon>
        <taxon>Dikarya</taxon>
        <taxon>Ascomycota</taxon>
        <taxon>Pezizomycotina</taxon>
        <taxon>Sordariomycetes</taxon>
        <taxon>Sordariomycetidae</taxon>
        <taxon>Sordariales</taxon>
        <taxon>Chaetomiaceae</taxon>
        <taxon>Staphylotrichum</taxon>
    </lineage>
</organism>
<dbReference type="Proteomes" id="UP001303889">
    <property type="component" value="Unassembled WGS sequence"/>
</dbReference>
<comment type="similarity">
    <text evidence="1">Belongs to the peptidase S33 family.</text>
</comment>
<dbReference type="GO" id="GO:0006508">
    <property type="term" value="P:proteolysis"/>
    <property type="evidence" value="ECO:0007669"/>
    <property type="project" value="InterPro"/>
</dbReference>
<feature type="domain" description="AB hydrolase-1" evidence="3">
    <location>
        <begin position="73"/>
        <end position="221"/>
    </location>
</feature>
<sequence>MAAIQAARLLSRRAHVLPGQLHITELFFEVPKNHARPDAGTLKLFGRSVRKNDRPIVPLSAADLAAKEKLPYLVYLEGGPGFGNREPQNHSLTQVALSRGYQLLFLDYRGTGLSTPINADSVLAQGGPQEQADYLKLFRANSIVRDLEAVRLCLTQDFDDDKKAWSIFGQSFGGFVSLTYLSKYPQGLREAFLTGGLAPINRSADDVYAATFQTVVRRNVAYYRKYPEDVASVRRIVSHILSSPGGAIPLPSGGSLTAPLFLTLGIAFGAHGGLDEVHSLVLRLTTDLDASPTEGTFTRASLAAFESQIAFDTHPIYAILHEAIYATKQTGAPPTNWAAYRAGKALLPYAWLANPQGFLQSTPGSEPLHFSGEMVFPLHFSGVAGPELARMREAAELLASTAEWDEDLYDEEQLRRNEVPVYAASYVDDMYVDFGLARETAGLIKGIKVRESNGWYHDAVRSRSEEVFGALFKLRDDVMD</sequence>
<proteinExistence type="inferred from homology"/>
<accession>A0AAN6MDB4</accession>
<keyword evidence="2 4" id="KW-0378">Hydrolase</keyword>
<dbReference type="Pfam" id="PF00561">
    <property type="entry name" value="Abhydrolase_1"/>
    <property type="match status" value="1"/>
</dbReference>